<dbReference type="EMBL" id="CP002360">
    <property type="protein sequence ID" value="AEE97785.1"/>
    <property type="molecule type" value="Genomic_DNA"/>
</dbReference>
<dbReference type="AlphaFoldDB" id="F3ZYL7"/>
<accession>F3ZYL7</accession>
<dbReference type="RefSeq" id="WP_013782208.1">
    <property type="nucleotide sequence ID" value="NC_015520.1"/>
</dbReference>
<protein>
    <submittedName>
        <fullName evidence="1">Uncharacterized protein</fullName>
    </submittedName>
</protein>
<proteinExistence type="predicted"/>
<keyword evidence="2" id="KW-1185">Reference proteome</keyword>
<name>F3ZYL7_MAHA5</name>
<dbReference type="Proteomes" id="UP000008457">
    <property type="component" value="Chromosome"/>
</dbReference>
<sequence>MTPLSEPADAIHNAVSIYYDSGASQWVVSGGGWWTDDNWYYDKNWAWIPYYGKTHNVGGLDSVGIAYNNTYGTYNANVVSSMGYMTDQNGWSTTSYSPSHGNGSYGVAFNIQDVQKYKRNPPIPYVYSTDIAYKGKGYSALIRYNSNFSNYHGNARVFYAHTWNTCNINSLTFGYGSGFEFGVNISFSNSNGWRIFTNSDTRF</sequence>
<gene>
    <name evidence="1" type="ordered locus">Mahau_2648</name>
</gene>
<reference evidence="2" key="1">
    <citation type="submission" date="2010-11" db="EMBL/GenBank/DDBJ databases">
        <title>The complete genome of Mahella australiensis DSM 15567.</title>
        <authorList>
            <consortium name="US DOE Joint Genome Institute (JGI-PGF)"/>
            <person name="Lucas S."/>
            <person name="Copeland A."/>
            <person name="Lapidus A."/>
            <person name="Bruce D."/>
            <person name="Goodwin L."/>
            <person name="Pitluck S."/>
            <person name="Kyrpides N."/>
            <person name="Mavromatis K."/>
            <person name="Pagani I."/>
            <person name="Ivanova N."/>
            <person name="Teshima H."/>
            <person name="Brettin T."/>
            <person name="Detter J.C."/>
            <person name="Han C."/>
            <person name="Tapia R."/>
            <person name="Land M."/>
            <person name="Hauser L."/>
            <person name="Markowitz V."/>
            <person name="Cheng J.-F."/>
            <person name="Hugenholtz P."/>
            <person name="Woyke T."/>
            <person name="Wu D."/>
            <person name="Spring S."/>
            <person name="Pukall R."/>
            <person name="Steenblock K."/>
            <person name="Schneider S."/>
            <person name="Klenk H.-P."/>
            <person name="Eisen J.A."/>
        </authorList>
    </citation>
    <scope>NUCLEOTIDE SEQUENCE [LARGE SCALE GENOMIC DNA]</scope>
    <source>
        <strain evidence="2">DSM 15567 / CIP 107919 / 50-1 BON</strain>
    </source>
</reference>
<organism evidence="1 2">
    <name type="scientific">Mahella australiensis (strain DSM 15567 / CIP 107919 / 50-1 BON)</name>
    <dbReference type="NCBI Taxonomy" id="697281"/>
    <lineage>
        <taxon>Bacteria</taxon>
        <taxon>Bacillati</taxon>
        <taxon>Bacillota</taxon>
        <taxon>Clostridia</taxon>
        <taxon>Thermoanaerobacterales</taxon>
        <taxon>Thermoanaerobacterales Family IV. Incertae Sedis</taxon>
        <taxon>Mahella</taxon>
    </lineage>
</organism>
<dbReference type="KEGG" id="mas:Mahau_2648"/>
<evidence type="ECO:0000313" key="1">
    <source>
        <dbReference type="EMBL" id="AEE97785.1"/>
    </source>
</evidence>
<dbReference type="HOGENOM" id="CLU_1347566_0_0_9"/>
<dbReference type="STRING" id="697281.Mahau_2648"/>
<evidence type="ECO:0000313" key="2">
    <source>
        <dbReference type="Proteomes" id="UP000008457"/>
    </source>
</evidence>
<reference evidence="1 2" key="2">
    <citation type="journal article" date="2011" name="Stand. Genomic Sci.">
        <title>Complete genome sequence of Mahella australiensis type strain (50-1 BON).</title>
        <authorList>
            <person name="Sikorski J."/>
            <person name="Teshima H."/>
            <person name="Nolan M."/>
            <person name="Lucas S."/>
            <person name="Hammon N."/>
            <person name="Deshpande S."/>
            <person name="Cheng J.F."/>
            <person name="Pitluck S."/>
            <person name="Liolios K."/>
            <person name="Pagani I."/>
            <person name="Ivanova N."/>
            <person name="Huntemann M."/>
            <person name="Mavromatis K."/>
            <person name="Ovchinikova G."/>
            <person name="Pati A."/>
            <person name="Tapia R."/>
            <person name="Han C."/>
            <person name="Goodwin L."/>
            <person name="Chen A."/>
            <person name="Palaniappan K."/>
            <person name="Land M."/>
            <person name="Hauser L."/>
            <person name="Ngatchou-Djao O.D."/>
            <person name="Rohde M."/>
            <person name="Pukall R."/>
            <person name="Spring S."/>
            <person name="Abt B."/>
            <person name="Goker M."/>
            <person name="Detter J.C."/>
            <person name="Woyke T."/>
            <person name="Bristow J."/>
            <person name="Markowitz V."/>
            <person name="Hugenholtz P."/>
            <person name="Eisen J.A."/>
            <person name="Kyrpides N.C."/>
            <person name="Klenk H.P."/>
            <person name="Lapidus A."/>
        </authorList>
    </citation>
    <scope>NUCLEOTIDE SEQUENCE [LARGE SCALE GENOMIC DNA]</scope>
    <source>
        <strain evidence="2">DSM 15567 / CIP 107919 / 50-1 BON</strain>
    </source>
</reference>